<dbReference type="InterPro" id="IPR001328">
    <property type="entry name" value="Pept_tRNA_hydro"/>
</dbReference>
<feature type="binding site" evidence="7">
    <location>
        <position position="117"/>
    </location>
    <ligand>
        <name>tRNA</name>
        <dbReference type="ChEBI" id="CHEBI:17843"/>
    </ligand>
</feature>
<feature type="active site" description="Proton acceptor" evidence="7">
    <location>
        <position position="19"/>
    </location>
</feature>
<comment type="function">
    <text evidence="7">Catalyzes the release of premature peptidyl moieties from peptidyl-tRNA molecules trapped in stalled 50S ribosomal subunits, and thus maintains levels of free tRNAs and 50S ribosomes.</text>
</comment>
<reference evidence="10 11" key="1">
    <citation type="journal article" date="2016" name="Environ. Microbiol.">
        <title>Genomic resolution of a cold subsurface aquifer community provides metabolic insights for novel microbes adapted to high CO concentrations.</title>
        <authorList>
            <person name="Probst A.J."/>
            <person name="Castelle C.J."/>
            <person name="Singh A."/>
            <person name="Brown C.T."/>
            <person name="Anantharaman K."/>
            <person name="Sharon I."/>
            <person name="Hug L.A."/>
            <person name="Burstein D."/>
            <person name="Emerson J.B."/>
            <person name="Thomas B.C."/>
            <person name="Banfield J.F."/>
        </authorList>
    </citation>
    <scope>NUCLEOTIDE SEQUENCE [LARGE SCALE GENOMIC DNA]</scope>
    <source>
        <strain evidence="10">CG1_02_32_51</strain>
    </source>
</reference>
<proteinExistence type="inferred from homology"/>
<evidence type="ECO:0000256" key="9">
    <source>
        <dbReference type="RuleBase" id="RU004320"/>
    </source>
</evidence>
<evidence type="ECO:0000256" key="4">
    <source>
        <dbReference type="ARBA" id="ARBA00022884"/>
    </source>
</evidence>
<evidence type="ECO:0000256" key="3">
    <source>
        <dbReference type="ARBA" id="ARBA00022801"/>
    </source>
</evidence>
<comment type="caution">
    <text evidence="10">The sequence shown here is derived from an EMBL/GenBank/DDBJ whole genome shotgun (WGS) entry which is preliminary data.</text>
</comment>
<organism evidence="10 11">
    <name type="scientific">Candidatus Magasanikbacteria bacterium CG1_02_32_51</name>
    <dbReference type="NCBI Taxonomy" id="1805238"/>
    <lineage>
        <taxon>Bacteria</taxon>
        <taxon>Candidatus Magasanikiibacteriota</taxon>
    </lineage>
</organism>
<dbReference type="PANTHER" id="PTHR17224:SF1">
    <property type="entry name" value="PEPTIDYL-TRNA HYDROLASE"/>
    <property type="match status" value="1"/>
</dbReference>
<dbReference type="SUPFAM" id="SSF53178">
    <property type="entry name" value="Peptidyl-tRNA hydrolase-like"/>
    <property type="match status" value="1"/>
</dbReference>
<accession>A0A1J4U3I3</accession>
<dbReference type="STRING" id="1805238.AUJ23_02615"/>
<feature type="binding site" evidence="7">
    <location>
        <position position="69"/>
    </location>
    <ligand>
        <name>tRNA</name>
        <dbReference type="ChEBI" id="CHEBI:17843"/>
    </ligand>
</feature>
<sequence length="181" mass="20504">MKLIVGLGNPGKKYEKTRHNVGFLMLDQLHDNLSNHGINDWELSKKFNALISGCVINNEKVILIKPMTFMNKSGEAVQNIGHFYKMHQKDIIIVHDDKDIPLGKIKFQENRGAAGHNGIKSIIEHIGTQDFWRVRIGIASENKKKMSDTIKFVLGKFGILEKKKLQNSINEAIEKIMVVVS</sequence>
<dbReference type="InterPro" id="IPR018171">
    <property type="entry name" value="Pept_tRNA_hydro_CS"/>
</dbReference>
<gene>
    <name evidence="7" type="primary">pth</name>
    <name evidence="10" type="ORF">AUJ23_02615</name>
</gene>
<keyword evidence="7" id="KW-0963">Cytoplasm</keyword>
<dbReference type="FunFam" id="3.40.50.1470:FF:000001">
    <property type="entry name" value="Peptidyl-tRNA hydrolase"/>
    <property type="match status" value="1"/>
</dbReference>
<dbReference type="PANTHER" id="PTHR17224">
    <property type="entry name" value="PEPTIDYL-TRNA HYDROLASE"/>
    <property type="match status" value="1"/>
</dbReference>
<keyword evidence="3 7" id="KW-0378">Hydrolase</keyword>
<dbReference type="CDD" id="cd00462">
    <property type="entry name" value="PTH"/>
    <property type="match status" value="1"/>
</dbReference>
<dbReference type="InterPro" id="IPR036416">
    <property type="entry name" value="Pept_tRNA_hydro_sf"/>
</dbReference>
<dbReference type="EMBL" id="MNVC01000029">
    <property type="protein sequence ID" value="OIO19010.1"/>
    <property type="molecule type" value="Genomic_DNA"/>
</dbReference>
<dbReference type="NCBIfam" id="TIGR00447">
    <property type="entry name" value="pth"/>
    <property type="match status" value="1"/>
</dbReference>
<evidence type="ECO:0000256" key="7">
    <source>
        <dbReference type="HAMAP-Rule" id="MF_00083"/>
    </source>
</evidence>
<dbReference type="PROSITE" id="PS01195">
    <property type="entry name" value="PEPT_TRNA_HYDROL_1"/>
    <property type="match status" value="1"/>
</dbReference>
<dbReference type="GO" id="GO:0004045">
    <property type="term" value="F:peptidyl-tRNA hydrolase activity"/>
    <property type="evidence" value="ECO:0007669"/>
    <property type="project" value="UniProtKB-UniRule"/>
</dbReference>
<evidence type="ECO:0000313" key="11">
    <source>
        <dbReference type="Proteomes" id="UP000181941"/>
    </source>
</evidence>
<evidence type="ECO:0000256" key="2">
    <source>
        <dbReference type="ARBA" id="ARBA00022555"/>
    </source>
</evidence>
<dbReference type="Pfam" id="PF01195">
    <property type="entry name" value="Pept_tRNA_hydro"/>
    <property type="match status" value="1"/>
</dbReference>
<evidence type="ECO:0000256" key="8">
    <source>
        <dbReference type="RuleBase" id="RU000673"/>
    </source>
</evidence>
<dbReference type="GO" id="GO:0000049">
    <property type="term" value="F:tRNA binding"/>
    <property type="evidence" value="ECO:0007669"/>
    <property type="project" value="UniProtKB-UniRule"/>
</dbReference>
<comment type="function">
    <text evidence="7">Hydrolyzes ribosome-free peptidyl-tRNAs (with 1 or more amino acids incorporated), which drop off the ribosome during protein synthesis, or as a result of ribosome stalling.</text>
</comment>
<evidence type="ECO:0000256" key="1">
    <source>
        <dbReference type="ARBA" id="ARBA00013260"/>
    </source>
</evidence>
<dbReference type="EC" id="3.1.1.29" evidence="1 7"/>
<feature type="binding site" evidence="7">
    <location>
        <position position="14"/>
    </location>
    <ligand>
        <name>tRNA</name>
        <dbReference type="ChEBI" id="CHEBI:17843"/>
    </ligand>
</feature>
<feature type="binding site" evidence="7">
    <location>
        <position position="71"/>
    </location>
    <ligand>
        <name>tRNA</name>
        <dbReference type="ChEBI" id="CHEBI:17843"/>
    </ligand>
</feature>
<evidence type="ECO:0000313" key="10">
    <source>
        <dbReference type="EMBL" id="OIO19010.1"/>
    </source>
</evidence>
<evidence type="ECO:0000256" key="6">
    <source>
        <dbReference type="ARBA" id="ARBA00050038"/>
    </source>
</evidence>
<feature type="site" description="Stabilizes the basic form of H active site to accept a proton" evidence="7">
    <location>
        <position position="96"/>
    </location>
</feature>
<dbReference type="Proteomes" id="UP000181941">
    <property type="component" value="Unassembled WGS sequence"/>
</dbReference>
<dbReference type="GO" id="GO:0005737">
    <property type="term" value="C:cytoplasm"/>
    <property type="evidence" value="ECO:0007669"/>
    <property type="project" value="UniProtKB-SubCell"/>
</dbReference>
<comment type="subunit">
    <text evidence="7">Monomer.</text>
</comment>
<dbReference type="HAMAP" id="MF_00083">
    <property type="entry name" value="Pept_tRNA_hydro_bact"/>
    <property type="match status" value="1"/>
</dbReference>
<dbReference type="PROSITE" id="PS01196">
    <property type="entry name" value="PEPT_TRNA_HYDROL_2"/>
    <property type="match status" value="1"/>
</dbReference>
<dbReference type="AlphaFoldDB" id="A0A1J4U3I3"/>
<keyword evidence="2 7" id="KW-0820">tRNA-binding</keyword>
<dbReference type="GO" id="GO:0006515">
    <property type="term" value="P:protein quality control for misfolded or incompletely synthesized proteins"/>
    <property type="evidence" value="ECO:0007669"/>
    <property type="project" value="UniProtKB-UniRule"/>
</dbReference>
<name>A0A1J4U3I3_9BACT</name>
<comment type="similarity">
    <text evidence="5 7 9">Belongs to the PTH family.</text>
</comment>
<comment type="catalytic activity">
    <reaction evidence="7 8">
        <text>an N-acyl-L-alpha-aminoacyl-tRNA + H2O = an N-acyl-L-amino acid + a tRNA + H(+)</text>
        <dbReference type="Rhea" id="RHEA:54448"/>
        <dbReference type="Rhea" id="RHEA-COMP:10123"/>
        <dbReference type="Rhea" id="RHEA-COMP:13883"/>
        <dbReference type="ChEBI" id="CHEBI:15377"/>
        <dbReference type="ChEBI" id="CHEBI:15378"/>
        <dbReference type="ChEBI" id="CHEBI:59874"/>
        <dbReference type="ChEBI" id="CHEBI:78442"/>
        <dbReference type="ChEBI" id="CHEBI:138191"/>
        <dbReference type="EC" id="3.1.1.29"/>
    </reaction>
</comment>
<keyword evidence="4 7" id="KW-0694">RNA-binding</keyword>
<evidence type="ECO:0000256" key="5">
    <source>
        <dbReference type="ARBA" id="ARBA00038063"/>
    </source>
</evidence>
<dbReference type="GO" id="GO:0072344">
    <property type="term" value="P:rescue of stalled ribosome"/>
    <property type="evidence" value="ECO:0007669"/>
    <property type="project" value="UniProtKB-UniRule"/>
</dbReference>
<feature type="site" description="Discriminates between blocked and unblocked aminoacyl-tRNA" evidence="7">
    <location>
        <position position="9"/>
    </location>
</feature>
<comment type="subcellular location">
    <subcellularLocation>
        <location evidence="7">Cytoplasm</location>
    </subcellularLocation>
</comment>
<protein>
    <recommendedName>
        <fullName evidence="6 7">Peptidyl-tRNA hydrolase</fullName>
        <shortName evidence="7">Pth</shortName>
        <ecNumber evidence="1 7">3.1.1.29</ecNumber>
    </recommendedName>
</protein>
<dbReference type="Gene3D" id="3.40.50.1470">
    <property type="entry name" value="Peptidyl-tRNA hydrolase"/>
    <property type="match status" value="1"/>
</dbReference>